<dbReference type="GO" id="GO:0005737">
    <property type="term" value="C:cytoplasm"/>
    <property type="evidence" value="ECO:0007669"/>
    <property type="project" value="UniProtKB-SubCell"/>
</dbReference>
<keyword evidence="5 6" id="KW-0949">S-adenosyl-L-methionine</keyword>
<dbReference type="PROSITE" id="PS01296">
    <property type="entry name" value="RSMI"/>
    <property type="match status" value="1"/>
</dbReference>
<keyword evidence="4 6" id="KW-0808">Transferase</keyword>
<dbReference type="InterPro" id="IPR000878">
    <property type="entry name" value="4pyrrol_Mease"/>
</dbReference>
<proteinExistence type="inferred from homology"/>
<comment type="similarity">
    <text evidence="6">Belongs to the methyltransferase superfamily. RsmI family.</text>
</comment>
<dbReference type="AlphaFoldDB" id="A0A838XTG2"/>
<evidence type="ECO:0000256" key="3">
    <source>
        <dbReference type="ARBA" id="ARBA00022603"/>
    </source>
</evidence>
<keyword evidence="2 6" id="KW-0698">rRNA processing</keyword>
<dbReference type="Gene3D" id="3.30.950.10">
    <property type="entry name" value="Methyltransferase, Cobalt-precorrin-4 Transmethylase, Domain 2"/>
    <property type="match status" value="1"/>
</dbReference>
<dbReference type="InterPro" id="IPR014776">
    <property type="entry name" value="4pyrrole_Mease_sub2"/>
</dbReference>
<evidence type="ECO:0000256" key="6">
    <source>
        <dbReference type="HAMAP-Rule" id="MF_01877"/>
    </source>
</evidence>
<evidence type="ECO:0000256" key="4">
    <source>
        <dbReference type="ARBA" id="ARBA00022679"/>
    </source>
</evidence>
<dbReference type="InterPro" id="IPR014777">
    <property type="entry name" value="4pyrrole_Mease_sub1"/>
</dbReference>
<keyword evidence="11" id="KW-1185">Reference proteome</keyword>
<evidence type="ECO:0000313" key="11">
    <source>
        <dbReference type="Proteomes" id="UP000559404"/>
    </source>
</evidence>
<accession>A0A838XTG2</accession>
<comment type="function">
    <text evidence="6">Catalyzes the 2'-O-methylation of the ribose of cytidine 1402 (C1402) in 16S rRNA.</text>
</comment>
<feature type="region of interest" description="Disordered" evidence="7">
    <location>
        <begin position="1"/>
        <end position="20"/>
    </location>
</feature>
<dbReference type="InterPro" id="IPR018063">
    <property type="entry name" value="SAM_MeTrfase_RsmI_CS"/>
</dbReference>
<dbReference type="HAMAP" id="MF_01877">
    <property type="entry name" value="16SrRNA_methyltr_I"/>
    <property type="match status" value="1"/>
</dbReference>
<evidence type="ECO:0000259" key="8">
    <source>
        <dbReference type="Pfam" id="PF00590"/>
    </source>
</evidence>
<gene>
    <name evidence="6 10" type="primary">rsmI</name>
    <name evidence="10" type="ORF">H1W37_09205</name>
</gene>
<reference evidence="10 11" key="1">
    <citation type="submission" date="2020-07" db="EMBL/GenBank/DDBJ databases">
        <authorList>
            <person name="Li M."/>
        </authorList>
    </citation>
    <scope>NUCLEOTIDE SEQUENCE [LARGE SCALE GENOMIC DNA]</scope>
    <source>
        <strain evidence="10 11">DSM 23284</strain>
    </source>
</reference>
<dbReference type="CDD" id="cd11648">
    <property type="entry name" value="RsmI"/>
    <property type="match status" value="1"/>
</dbReference>
<dbReference type="PIRSF" id="PIRSF005917">
    <property type="entry name" value="MTase_YraL"/>
    <property type="match status" value="1"/>
</dbReference>
<evidence type="ECO:0000256" key="1">
    <source>
        <dbReference type="ARBA" id="ARBA00022490"/>
    </source>
</evidence>
<dbReference type="InterPro" id="IPR008189">
    <property type="entry name" value="rRNA_ssu_MeTfrase_I"/>
</dbReference>
<protein>
    <recommendedName>
        <fullName evidence="6">Ribosomal RNA small subunit methyltransferase I</fullName>
        <ecNumber evidence="6">2.1.1.198</ecNumber>
    </recommendedName>
    <alternativeName>
        <fullName evidence="6">16S rRNA 2'-O-ribose C1402 methyltransferase</fullName>
    </alternativeName>
    <alternativeName>
        <fullName evidence="6">rRNA (cytidine-2'-O-)-methyltransferase RsmI</fullName>
    </alternativeName>
</protein>
<dbReference type="EC" id="2.1.1.198" evidence="6"/>
<comment type="caution">
    <text evidence="10">The sequence shown here is derived from an EMBL/GenBank/DDBJ whole genome shotgun (WGS) entry which is preliminary data.</text>
</comment>
<dbReference type="GO" id="GO:0070677">
    <property type="term" value="F:rRNA (cytosine-2'-O-)-methyltransferase activity"/>
    <property type="evidence" value="ECO:0007669"/>
    <property type="project" value="UniProtKB-UniRule"/>
</dbReference>
<comment type="subcellular location">
    <subcellularLocation>
        <location evidence="6">Cytoplasm</location>
    </subcellularLocation>
</comment>
<dbReference type="Pfam" id="PF00590">
    <property type="entry name" value="TP_methylase"/>
    <property type="match status" value="1"/>
</dbReference>
<name>A0A838XTG2_9HYPH</name>
<comment type="catalytic activity">
    <reaction evidence="6">
        <text>cytidine(1402) in 16S rRNA + S-adenosyl-L-methionine = 2'-O-methylcytidine(1402) in 16S rRNA + S-adenosyl-L-homocysteine + H(+)</text>
        <dbReference type="Rhea" id="RHEA:42924"/>
        <dbReference type="Rhea" id="RHEA-COMP:10285"/>
        <dbReference type="Rhea" id="RHEA-COMP:10286"/>
        <dbReference type="ChEBI" id="CHEBI:15378"/>
        <dbReference type="ChEBI" id="CHEBI:57856"/>
        <dbReference type="ChEBI" id="CHEBI:59789"/>
        <dbReference type="ChEBI" id="CHEBI:74495"/>
        <dbReference type="ChEBI" id="CHEBI:82748"/>
        <dbReference type="EC" id="2.1.1.198"/>
    </reaction>
</comment>
<organism evidence="10 11">
    <name type="scientific">Stappia taiwanensis</name>
    <dbReference type="NCBI Taxonomy" id="992267"/>
    <lineage>
        <taxon>Bacteria</taxon>
        <taxon>Pseudomonadati</taxon>
        <taxon>Pseudomonadota</taxon>
        <taxon>Alphaproteobacteria</taxon>
        <taxon>Hyphomicrobiales</taxon>
        <taxon>Stappiaceae</taxon>
        <taxon>Stappia</taxon>
    </lineage>
</organism>
<evidence type="ECO:0000256" key="2">
    <source>
        <dbReference type="ARBA" id="ARBA00022552"/>
    </source>
</evidence>
<dbReference type="InterPro" id="IPR035996">
    <property type="entry name" value="4pyrrol_Methylase_sf"/>
</dbReference>
<dbReference type="PANTHER" id="PTHR46111:SF1">
    <property type="entry name" value="RIBOSOMAL RNA SMALL SUBUNIT METHYLTRANSFERASE I"/>
    <property type="match status" value="1"/>
</dbReference>
<dbReference type="Gene3D" id="3.40.1010.10">
    <property type="entry name" value="Cobalt-precorrin-4 Transmethylase, Domain 1"/>
    <property type="match status" value="1"/>
</dbReference>
<dbReference type="EMBL" id="JACEON010000007">
    <property type="protein sequence ID" value="MBA4611826.1"/>
    <property type="molecule type" value="Genomic_DNA"/>
</dbReference>
<keyword evidence="3 6" id="KW-0489">Methyltransferase</keyword>
<dbReference type="FunFam" id="3.40.1010.10:FF:000007">
    <property type="entry name" value="Ribosomal RNA small subunit methyltransferase I"/>
    <property type="match status" value="1"/>
</dbReference>
<dbReference type="Pfam" id="PF23016">
    <property type="entry name" value="RsmI_C"/>
    <property type="match status" value="1"/>
</dbReference>
<feature type="domain" description="RsmI HTH" evidence="9">
    <location>
        <begin position="265"/>
        <end position="310"/>
    </location>
</feature>
<sequence>MSSPDPDASPDTDPAASGSAPDKGFIIGAHRFQAPRLEPGLYIVSTPIGNLGDMTVRGLETLASASLIACEDTRITSKLVQRFGLRTPLIAYHEHNANRMRPRLLAALENGEAVALVSDAGTPLVSDPGYRLVRDVVAAGHRVIPVPGANAPFAALVGAGLASDTVCFAGFLPQKSGARSARLAELRTLPATLILFESPHRLARSLADMVTVLGADREATVARELTKRFETFERGTLGSLAALFADQTVKGEIVVVIGPPQAEAEADAEDADALLIAALAGNKAATAAKLVAQKTGLDRKTLYARALELKADPEAADGDHGDEEPHT</sequence>
<feature type="domain" description="Tetrapyrrole methylase" evidence="8">
    <location>
        <begin position="41"/>
        <end position="240"/>
    </location>
</feature>
<dbReference type="NCBIfam" id="TIGR00096">
    <property type="entry name" value="16S rRNA (cytidine(1402)-2'-O)-methyltransferase"/>
    <property type="match status" value="1"/>
</dbReference>
<dbReference type="RefSeq" id="WP_181760152.1">
    <property type="nucleotide sequence ID" value="NZ_BMCR01000008.1"/>
</dbReference>
<dbReference type="PANTHER" id="PTHR46111">
    <property type="entry name" value="RIBOSOMAL RNA SMALL SUBUNIT METHYLTRANSFERASE I"/>
    <property type="match status" value="1"/>
</dbReference>
<evidence type="ECO:0000259" key="9">
    <source>
        <dbReference type="Pfam" id="PF23016"/>
    </source>
</evidence>
<evidence type="ECO:0000256" key="7">
    <source>
        <dbReference type="SAM" id="MobiDB-lite"/>
    </source>
</evidence>
<dbReference type="FunFam" id="3.30.950.10:FF:000002">
    <property type="entry name" value="Ribosomal RNA small subunit methyltransferase I"/>
    <property type="match status" value="1"/>
</dbReference>
<evidence type="ECO:0000313" key="10">
    <source>
        <dbReference type="EMBL" id="MBA4611826.1"/>
    </source>
</evidence>
<evidence type="ECO:0000256" key="5">
    <source>
        <dbReference type="ARBA" id="ARBA00022691"/>
    </source>
</evidence>
<dbReference type="SUPFAM" id="SSF53790">
    <property type="entry name" value="Tetrapyrrole methylase"/>
    <property type="match status" value="1"/>
</dbReference>
<dbReference type="Proteomes" id="UP000559404">
    <property type="component" value="Unassembled WGS sequence"/>
</dbReference>
<reference evidence="10 11" key="2">
    <citation type="submission" date="2020-08" db="EMBL/GenBank/DDBJ databases">
        <title>Stappia taiwanensis sp. nov., isolated from a coastal thermal spring.</title>
        <authorList>
            <person name="Kampfer P."/>
        </authorList>
    </citation>
    <scope>NUCLEOTIDE SEQUENCE [LARGE SCALE GENOMIC DNA]</scope>
    <source>
        <strain evidence="10 11">DSM 23284</strain>
    </source>
</reference>
<keyword evidence="1 6" id="KW-0963">Cytoplasm</keyword>
<dbReference type="InterPro" id="IPR053910">
    <property type="entry name" value="RsmI_HTH"/>
</dbReference>